<feature type="transmembrane region" description="Helical" evidence="2">
    <location>
        <begin position="105"/>
        <end position="126"/>
    </location>
</feature>
<evidence type="ECO:0000313" key="5">
    <source>
        <dbReference type="EMBL" id="MBB4134550.1"/>
    </source>
</evidence>
<feature type="region of interest" description="Disordered" evidence="1">
    <location>
        <begin position="1"/>
        <end position="21"/>
    </location>
</feature>
<evidence type="ECO:0000256" key="2">
    <source>
        <dbReference type="SAM" id="Phobius"/>
    </source>
</evidence>
<reference evidence="5 6" key="1">
    <citation type="submission" date="2020-08" db="EMBL/GenBank/DDBJ databases">
        <title>Sequencing the genomes of 1000 actinobacteria strains.</title>
        <authorList>
            <person name="Klenk H.-P."/>
        </authorList>
    </citation>
    <scope>NUCLEOTIDE SEQUENCE [LARGE SCALE GENOMIC DNA]</scope>
    <source>
        <strain evidence="5 6">DSM 45298</strain>
    </source>
</reference>
<dbReference type="Pfam" id="PF10081">
    <property type="entry name" value="Abhydrolase_9"/>
    <property type="match status" value="1"/>
</dbReference>
<keyword evidence="2" id="KW-1133">Transmembrane helix</keyword>
<dbReference type="Proteomes" id="UP000551501">
    <property type="component" value="Unassembled WGS sequence"/>
</dbReference>
<comment type="caution">
    <text evidence="5">The sequence shown here is derived from an EMBL/GenBank/DDBJ whole genome shotgun (WGS) entry which is preliminary data.</text>
</comment>
<gene>
    <name evidence="5" type="ORF">BKA16_001102</name>
</gene>
<proteinExistence type="predicted"/>
<dbReference type="InterPro" id="IPR012037">
    <property type="entry name" value="Alpha/beta-hydrolase_fam"/>
</dbReference>
<keyword evidence="2" id="KW-0812">Transmembrane</keyword>
<evidence type="ECO:0000256" key="1">
    <source>
        <dbReference type="SAM" id="MobiDB-lite"/>
    </source>
</evidence>
<sequence>MTDTASPDSEPTETTRTADANTSTARRLATWWSGHVRTYSYGGLVVAVLFLWASATPSLLPRGWFFQGAVSGGAAAIGYAVGAFFTWLARYMVSRKDPWPVPSRWWWTGLGVIALIGTGFMMYWFARWQNELRDLMGVERLAWTAYPLVVVVAVVVLIVLMSLGQAWAACLKWLVRQLNRVAPPRVSAVVGGFVVVLVTILVVNGVVADYGMRALNSTFAAANDETKPDSEPPTSTLRSGGPDSLVSWESLGREGRVFVSKGPTVAQLSEFNGAPAVEPIRAYAGLDSADNVHDAAELAVRELERTGAFERKLIAVGGTTGSGWVNKAMVDSLEYMYNGDVATVSIQYSYLPSWLSFIVDKERARQAGIAIFEAVSERVREIPEAQRPRLVVFGESLGSFSGEAAFGSIPTIAARTDGALFSGPTFNNQLWVDTTDGRDDGSPEVKPIFGDGKYVRFIADEDDLKRPDAPWSNGRIVYLQHASDPITWWNPDLLLREPDWLDEPRGADVLPSTRWIPIVSFLQLSADMAVAVNVPDGHGHHYLSAVPYAWAQILQPPGWTEEKTRRLEPLLTRD</sequence>
<dbReference type="Pfam" id="PF15420">
    <property type="entry name" value="Abhydrolase_9_N"/>
    <property type="match status" value="1"/>
</dbReference>
<feature type="transmembrane region" description="Helical" evidence="2">
    <location>
        <begin position="73"/>
        <end position="93"/>
    </location>
</feature>
<evidence type="ECO:0000259" key="3">
    <source>
        <dbReference type="Pfam" id="PF10081"/>
    </source>
</evidence>
<feature type="region of interest" description="Disordered" evidence="1">
    <location>
        <begin position="222"/>
        <end position="243"/>
    </location>
</feature>
<feature type="domain" description="Alpha/beta-hydrolase catalytic" evidence="3">
    <location>
        <begin position="280"/>
        <end position="567"/>
    </location>
</feature>
<evidence type="ECO:0000313" key="6">
    <source>
        <dbReference type="Proteomes" id="UP000551501"/>
    </source>
</evidence>
<protein>
    <submittedName>
        <fullName evidence="5">Putative membrane protein</fullName>
    </submittedName>
</protein>
<dbReference type="EMBL" id="JACIFP010000001">
    <property type="protein sequence ID" value="MBB4134550.1"/>
    <property type="molecule type" value="Genomic_DNA"/>
</dbReference>
<dbReference type="InterPro" id="IPR027788">
    <property type="entry name" value="Alpha/beta-hydrolase_N_dom"/>
</dbReference>
<name>A0A840F2L7_9ACTN</name>
<feature type="transmembrane region" description="Helical" evidence="2">
    <location>
        <begin position="186"/>
        <end position="207"/>
    </location>
</feature>
<feature type="domain" description="Alpha/beta-hydrolase N-terminal" evidence="4">
    <location>
        <begin position="56"/>
        <end position="263"/>
    </location>
</feature>
<dbReference type="InterPro" id="IPR027787">
    <property type="entry name" value="Alpha/beta-hydrolase_catalytic"/>
</dbReference>
<organism evidence="5 6">
    <name type="scientific">Gordonia humi</name>
    <dbReference type="NCBI Taxonomy" id="686429"/>
    <lineage>
        <taxon>Bacteria</taxon>
        <taxon>Bacillati</taxon>
        <taxon>Actinomycetota</taxon>
        <taxon>Actinomycetes</taxon>
        <taxon>Mycobacteriales</taxon>
        <taxon>Gordoniaceae</taxon>
        <taxon>Gordonia</taxon>
    </lineage>
</organism>
<accession>A0A840F2L7</accession>
<keyword evidence="6" id="KW-1185">Reference proteome</keyword>
<feature type="transmembrane region" description="Helical" evidence="2">
    <location>
        <begin position="36"/>
        <end position="53"/>
    </location>
</feature>
<keyword evidence="2" id="KW-0472">Membrane</keyword>
<dbReference type="PIRSF" id="PIRSF007542">
    <property type="entry name" value="UCP007542"/>
    <property type="match status" value="1"/>
</dbReference>
<dbReference type="AlphaFoldDB" id="A0A840F2L7"/>
<feature type="transmembrane region" description="Helical" evidence="2">
    <location>
        <begin position="146"/>
        <end position="174"/>
    </location>
</feature>
<evidence type="ECO:0000259" key="4">
    <source>
        <dbReference type="Pfam" id="PF15420"/>
    </source>
</evidence>